<proteinExistence type="predicted"/>
<reference evidence="3 4" key="1">
    <citation type="submission" date="2023-08" db="EMBL/GenBank/DDBJ databases">
        <title>Genome sequencing of the thermostable Gram positive bacteria Geobacillus proteiniphilus strain T-6.</title>
        <authorList>
            <person name="Shulami S."/>
            <person name="Shoham Y."/>
        </authorList>
    </citation>
    <scope>NUCLEOTIDE SEQUENCE [LARGE SCALE GENOMIC DNA]</scope>
    <source>
        <strain evidence="3 4">T-6</strain>
    </source>
</reference>
<evidence type="ECO:0000259" key="2">
    <source>
        <dbReference type="Pfam" id="PF01557"/>
    </source>
</evidence>
<dbReference type="SUPFAM" id="SSF56529">
    <property type="entry name" value="FAH"/>
    <property type="match status" value="1"/>
</dbReference>
<feature type="domain" description="Fumarylacetoacetase-like C-terminal" evidence="2">
    <location>
        <begin position="74"/>
        <end position="255"/>
    </location>
</feature>
<dbReference type="Proteomes" id="UP001223761">
    <property type="component" value="Chromosome"/>
</dbReference>
<organism evidence="3 4">
    <name type="scientific">Geobacillus proteiniphilus</name>
    <dbReference type="NCBI Taxonomy" id="860353"/>
    <lineage>
        <taxon>Bacteria</taxon>
        <taxon>Bacillati</taxon>
        <taxon>Bacillota</taxon>
        <taxon>Bacilli</taxon>
        <taxon>Bacillales</taxon>
        <taxon>Anoxybacillaceae</taxon>
        <taxon>Geobacillus</taxon>
    </lineage>
</organism>
<dbReference type="GO" id="GO:0016787">
    <property type="term" value="F:hydrolase activity"/>
    <property type="evidence" value="ECO:0007669"/>
    <property type="project" value="UniProtKB-KW"/>
</dbReference>
<keyword evidence="4" id="KW-1185">Reference proteome</keyword>
<dbReference type="PANTHER" id="PTHR30143">
    <property type="entry name" value="ACID HYDRATASE"/>
    <property type="match status" value="1"/>
</dbReference>
<keyword evidence="1" id="KW-0456">Lyase</keyword>
<dbReference type="InterPro" id="IPR036663">
    <property type="entry name" value="Fumarylacetoacetase_C_sf"/>
</dbReference>
<dbReference type="PANTHER" id="PTHR30143:SF0">
    <property type="entry name" value="2-KETO-4-PENTENOATE HYDRATASE"/>
    <property type="match status" value="1"/>
</dbReference>
<dbReference type="EMBL" id="CP133076">
    <property type="protein sequence ID" value="WMJ18403.1"/>
    <property type="molecule type" value="Genomic_DNA"/>
</dbReference>
<dbReference type="Pfam" id="PF01557">
    <property type="entry name" value="FAA_hydrolase"/>
    <property type="match status" value="1"/>
</dbReference>
<dbReference type="RefSeq" id="WP_307899072.1">
    <property type="nucleotide sequence ID" value="NZ_CP133076.1"/>
</dbReference>
<evidence type="ECO:0000313" key="4">
    <source>
        <dbReference type="Proteomes" id="UP001223761"/>
    </source>
</evidence>
<evidence type="ECO:0000313" key="3">
    <source>
        <dbReference type="EMBL" id="WMJ18403.1"/>
    </source>
</evidence>
<dbReference type="Gene3D" id="3.90.850.10">
    <property type="entry name" value="Fumarylacetoacetase-like, C-terminal domain"/>
    <property type="match status" value="1"/>
</dbReference>
<keyword evidence="3" id="KW-0378">Hydrolase</keyword>
<accession>A0ABY9MNS4</accession>
<dbReference type="InterPro" id="IPR011234">
    <property type="entry name" value="Fumarylacetoacetase-like_C"/>
</dbReference>
<dbReference type="InterPro" id="IPR050772">
    <property type="entry name" value="Hydratase-Decarb/MhpD_sf"/>
</dbReference>
<gene>
    <name evidence="3" type="ORF">RA955_16685</name>
</gene>
<protein>
    <submittedName>
        <fullName evidence="3">Fumarylacetoacetate hydrolase family protein</fullName>
    </submittedName>
</protein>
<sequence length="259" mass="28108">MDAGKLGEIVRTLEKAEKMRQAIPLLSSSHRFDMEEAYGIQEAWMAYKQKAGDRLIGYKMGLTSPAKMRQMNVSEPVYGKLLASMLAENGERLSHASFIHPRVEAEVAFLLGKDLNGEDLTEKDVLEATDHLVAAIEIIDSRYENFRFTLADVIADNASSSKFVLGHRLVSTKKEDVATFGMALRINGELKATGTPANVLGHPARSVAMLAKMLARKGERLKAGDIVLAGGITEAIAVQPGDVVQASFAHLGGVEVLFV</sequence>
<name>A0ABY9MNS4_9BACL</name>
<evidence type="ECO:0000256" key="1">
    <source>
        <dbReference type="ARBA" id="ARBA00023239"/>
    </source>
</evidence>